<organism evidence="1 2">
    <name type="scientific">Senna tora</name>
    <dbReference type="NCBI Taxonomy" id="362788"/>
    <lineage>
        <taxon>Eukaryota</taxon>
        <taxon>Viridiplantae</taxon>
        <taxon>Streptophyta</taxon>
        <taxon>Embryophyta</taxon>
        <taxon>Tracheophyta</taxon>
        <taxon>Spermatophyta</taxon>
        <taxon>Magnoliopsida</taxon>
        <taxon>eudicotyledons</taxon>
        <taxon>Gunneridae</taxon>
        <taxon>Pentapetalae</taxon>
        <taxon>rosids</taxon>
        <taxon>fabids</taxon>
        <taxon>Fabales</taxon>
        <taxon>Fabaceae</taxon>
        <taxon>Caesalpinioideae</taxon>
        <taxon>Cassia clade</taxon>
        <taxon>Senna</taxon>
    </lineage>
</organism>
<dbReference type="Proteomes" id="UP000634136">
    <property type="component" value="Unassembled WGS sequence"/>
</dbReference>
<evidence type="ECO:0000313" key="2">
    <source>
        <dbReference type="Proteomes" id="UP000634136"/>
    </source>
</evidence>
<gene>
    <name evidence="1" type="ORF">G2W53_034381</name>
</gene>
<dbReference type="EMBL" id="JAAIUW010000010">
    <property type="protein sequence ID" value="KAF7813405.1"/>
    <property type="molecule type" value="Genomic_DNA"/>
</dbReference>
<dbReference type="Gene3D" id="3.80.10.10">
    <property type="entry name" value="Ribonuclease Inhibitor"/>
    <property type="match status" value="1"/>
</dbReference>
<evidence type="ECO:0000313" key="1">
    <source>
        <dbReference type="EMBL" id="KAF7813405.1"/>
    </source>
</evidence>
<dbReference type="PANTHER" id="PTHR11017">
    <property type="entry name" value="LEUCINE-RICH REPEAT-CONTAINING PROTEIN"/>
    <property type="match status" value="1"/>
</dbReference>
<keyword evidence="2" id="KW-1185">Reference proteome</keyword>
<protein>
    <submittedName>
        <fullName evidence="1">Disease resistance protein (TIR-NBS-LRR class)</fullName>
    </submittedName>
</protein>
<reference evidence="1" key="1">
    <citation type="submission" date="2020-09" db="EMBL/GenBank/DDBJ databases">
        <title>Genome-Enabled Discovery of Anthraquinone Biosynthesis in Senna tora.</title>
        <authorList>
            <person name="Kang S.-H."/>
            <person name="Pandey R.P."/>
            <person name="Lee C.-M."/>
            <person name="Sim J.-S."/>
            <person name="Jeong J.-T."/>
            <person name="Choi B.-S."/>
            <person name="Jung M."/>
            <person name="Ginzburg D."/>
            <person name="Zhao K."/>
            <person name="Won S.Y."/>
            <person name="Oh T.-J."/>
            <person name="Yu Y."/>
            <person name="Kim N.-H."/>
            <person name="Lee O.R."/>
            <person name="Lee T.-H."/>
            <person name="Bashyal P."/>
            <person name="Kim T.-S."/>
            <person name="Lee W.-H."/>
            <person name="Kawkins C."/>
            <person name="Kim C.-K."/>
            <person name="Kim J.S."/>
            <person name="Ahn B.O."/>
            <person name="Rhee S.Y."/>
            <person name="Sohng J.K."/>
        </authorList>
    </citation>
    <scope>NUCLEOTIDE SEQUENCE</scope>
    <source>
        <tissue evidence="1">Leaf</tissue>
    </source>
</reference>
<dbReference type="InterPro" id="IPR044974">
    <property type="entry name" value="Disease_R_plants"/>
</dbReference>
<dbReference type="SUPFAM" id="SSF52058">
    <property type="entry name" value="L domain-like"/>
    <property type="match status" value="1"/>
</dbReference>
<comment type="caution">
    <text evidence="1">The sequence shown here is derived from an EMBL/GenBank/DDBJ whole genome shotgun (WGS) entry which is preliminary data.</text>
</comment>
<proteinExistence type="predicted"/>
<dbReference type="InterPro" id="IPR032675">
    <property type="entry name" value="LRR_dom_sf"/>
</dbReference>
<accession>A0A834T2F5</accession>
<dbReference type="GO" id="GO:0006952">
    <property type="term" value="P:defense response"/>
    <property type="evidence" value="ECO:0007669"/>
    <property type="project" value="InterPro"/>
</dbReference>
<name>A0A834T2F5_9FABA</name>
<sequence>MHTTVHWSGKAFLKLKSLKILVIRNAHFSRGPEHLPNSLRVLEWWGYPSPSLPLDFHPKKLLEFKDLSVMNFDLCKFITHIPDVSCLPNLREISLIGCVNLVEIHDSIGFLNNLKTFRASPCSKRTKLASVNLIGLEVLELHFNPSHHEASSSPKILGHMKESFLPVTNNMELSTSTQISVLPFMFAALPESNRLCIRLLCRESNENVSLVPWPKMKRLVMEWCDMSNESLSMLLMTWFPNLKTLNLRGSSGPSACWSMWADSRASEPLLVSNRSHDSFGKERVAGEARVELLVEVGELLSPVTEKVEVARGGELAVGTGASLLNISVALL</sequence>
<dbReference type="PANTHER" id="PTHR11017:SF570">
    <property type="entry name" value="DISEASE RESISTANCE PROTEIN (TIR-NBS CLASS)-RELATED"/>
    <property type="match status" value="1"/>
</dbReference>
<dbReference type="OrthoDB" id="1435371at2759"/>
<dbReference type="AlphaFoldDB" id="A0A834T2F5"/>